<reference evidence="3" key="1">
    <citation type="submission" date="2017-03" db="EMBL/GenBank/DDBJ databases">
        <title>Phytopthora megakarya and P. palmivora, two closely related causual agents of cacao black pod achieved similar genome size and gene model numbers by different mechanisms.</title>
        <authorList>
            <person name="Ali S."/>
            <person name="Shao J."/>
            <person name="Larry D.J."/>
            <person name="Kronmiller B."/>
            <person name="Shen D."/>
            <person name="Strem M.D."/>
            <person name="Melnick R.L."/>
            <person name="Guiltinan M.J."/>
            <person name="Tyler B.M."/>
            <person name="Meinhardt L.W."/>
            <person name="Bailey B.A."/>
        </authorList>
    </citation>
    <scope>NUCLEOTIDE SEQUENCE [LARGE SCALE GENOMIC DNA]</scope>
    <source>
        <strain evidence="3">zdho120</strain>
    </source>
</reference>
<protein>
    <submittedName>
        <fullName evidence="2">Uncharacterized protein</fullName>
    </submittedName>
</protein>
<evidence type="ECO:0000313" key="2">
    <source>
        <dbReference type="EMBL" id="OWZ08033.1"/>
    </source>
</evidence>
<gene>
    <name evidence="2" type="ORF">PHMEG_00019490</name>
</gene>
<accession>A0A225VRH3</accession>
<dbReference type="AlphaFoldDB" id="A0A225VRH3"/>
<dbReference type="Proteomes" id="UP000198211">
    <property type="component" value="Unassembled WGS sequence"/>
</dbReference>
<organism evidence="2 3">
    <name type="scientific">Phytophthora megakarya</name>
    <dbReference type="NCBI Taxonomy" id="4795"/>
    <lineage>
        <taxon>Eukaryota</taxon>
        <taxon>Sar</taxon>
        <taxon>Stramenopiles</taxon>
        <taxon>Oomycota</taxon>
        <taxon>Peronosporomycetes</taxon>
        <taxon>Peronosporales</taxon>
        <taxon>Peronosporaceae</taxon>
        <taxon>Phytophthora</taxon>
    </lineage>
</organism>
<feature type="region of interest" description="Disordered" evidence="1">
    <location>
        <begin position="70"/>
        <end position="117"/>
    </location>
</feature>
<dbReference type="OrthoDB" id="125866at2759"/>
<feature type="compositionally biased region" description="Polar residues" evidence="1">
    <location>
        <begin position="72"/>
        <end position="81"/>
    </location>
</feature>
<dbReference type="EMBL" id="NBNE01003305">
    <property type="protein sequence ID" value="OWZ08033.1"/>
    <property type="molecule type" value="Genomic_DNA"/>
</dbReference>
<evidence type="ECO:0000313" key="3">
    <source>
        <dbReference type="Proteomes" id="UP000198211"/>
    </source>
</evidence>
<evidence type="ECO:0000256" key="1">
    <source>
        <dbReference type="SAM" id="MobiDB-lite"/>
    </source>
</evidence>
<name>A0A225VRH3_9STRA</name>
<feature type="compositionally biased region" description="Polar residues" evidence="1">
    <location>
        <begin position="97"/>
        <end position="117"/>
    </location>
</feature>
<feature type="region of interest" description="Disordered" evidence="1">
    <location>
        <begin position="1"/>
        <end position="25"/>
    </location>
</feature>
<comment type="caution">
    <text evidence="2">The sequence shown here is derived from an EMBL/GenBank/DDBJ whole genome shotgun (WGS) entry which is preliminary data.</text>
</comment>
<sequence>MSYFENSPQPYILRQRKPPGQTAQVGTSIGSGSLFALHDMPRKISTSVAFAKTPRRKLAAAISALPSLTREVPQSTSYGSNETRRTDFSPIAPSTPRPSQSRNRASRLSTTMNKLIR</sequence>
<keyword evidence="3" id="KW-1185">Reference proteome</keyword>
<proteinExistence type="predicted"/>